<feature type="compositionally biased region" description="Basic residues" evidence="1">
    <location>
        <begin position="139"/>
        <end position="149"/>
    </location>
</feature>
<feature type="region of interest" description="Disordered" evidence="1">
    <location>
        <begin position="108"/>
        <end position="149"/>
    </location>
</feature>
<reference evidence="2 3" key="1">
    <citation type="submission" date="2024-04" db="EMBL/GenBank/DDBJ databases">
        <authorList>
            <person name="Fracassetti M."/>
        </authorList>
    </citation>
    <scope>NUCLEOTIDE SEQUENCE [LARGE SCALE GENOMIC DNA]</scope>
</reference>
<evidence type="ECO:0000256" key="1">
    <source>
        <dbReference type="SAM" id="MobiDB-lite"/>
    </source>
</evidence>
<evidence type="ECO:0000313" key="3">
    <source>
        <dbReference type="Proteomes" id="UP001497516"/>
    </source>
</evidence>
<evidence type="ECO:0000313" key="2">
    <source>
        <dbReference type="EMBL" id="CAL1386197.1"/>
    </source>
</evidence>
<keyword evidence="3" id="KW-1185">Reference proteome</keyword>
<proteinExistence type="predicted"/>
<sequence length="149" mass="17318">MERIFTRTWRSSWIGVSMSSERRLRLPADQRRVTVLVNMDHNAKRRMAAKAQNLYLPFPKREESEVSFFNKLPVAVDVGRESSSFISILLRSGCWKFSLAPTESISNGKCQYRSLPRNSNPNPPAPPNSKEEEEEIRYTQRRRRHPPDG</sequence>
<dbReference type="Proteomes" id="UP001497516">
    <property type="component" value="Chromosome 5"/>
</dbReference>
<gene>
    <name evidence="2" type="ORF">LTRI10_LOCUS27279</name>
</gene>
<dbReference type="AlphaFoldDB" id="A0AAV2EKG2"/>
<dbReference type="EMBL" id="OZ034818">
    <property type="protein sequence ID" value="CAL1386197.1"/>
    <property type="molecule type" value="Genomic_DNA"/>
</dbReference>
<accession>A0AAV2EKG2</accession>
<protein>
    <submittedName>
        <fullName evidence="2">Uncharacterized protein</fullName>
    </submittedName>
</protein>
<name>A0AAV2EKG2_9ROSI</name>
<organism evidence="2 3">
    <name type="scientific">Linum trigynum</name>
    <dbReference type="NCBI Taxonomy" id="586398"/>
    <lineage>
        <taxon>Eukaryota</taxon>
        <taxon>Viridiplantae</taxon>
        <taxon>Streptophyta</taxon>
        <taxon>Embryophyta</taxon>
        <taxon>Tracheophyta</taxon>
        <taxon>Spermatophyta</taxon>
        <taxon>Magnoliopsida</taxon>
        <taxon>eudicotyledons</taxon>
        <taxon>Gunneridae</taxon>
        <taxon>Pentapetalae</taxon>
        <taxon>rosids</taxon>
        <taxon>fabids</taxon>
        <taxon>Malpighiales</taxon>
        <taxon>Linaceae</taxon>
        <taxon>Linum</taxon>
    </lineage>
</organism>